<evidence type="ECO:0000313" key="2">
    <source>
        <dbReference type="Proteomes" id="UP000199598"/>
    </source>
</evidence>
<dbReference type="Proteomes" id="UP000199598">
    <property type="component" value="Unassembled WGS sequence"/>
</dbReference>
<proteinExistence type="predicted"/>
<organism evidence="1 2">
    <name type="scientific">Pseudovibrio ascidiaceicola</name>
    <dbReference type="NCBI Taxonomy" id="285279"/>
    <lineage>
        <taxon>Bacteria</taxon>
        <taxon>Pseudomonadati</taxon>
        <taxon>Pseudomonadota</taxon>
        <taxon>Alphaproteobacteria</taxon>
        <taxon>Hyphomicrobiales</taxon>
        <taxon>Stappiaceae</taxon>
        <taxon>Pseudovibrio</taxon>
    </lineage>
</organism>
<dbReference type="SUPFAM" id="SSF64518">
    <property type="entry name" value="Phase 1 flagellin"/>
    <property type="match status" value="1"/>
</dbReference>
<dbReference type="RefSeq" id="WP_208860460.1">
    <property type="nucleotide sequence ID" value="NZ_FOSK01000009.1"/>
</dbReference>
<dbReference type="EMBL" id="FOSK01000009">
    <property type="protein sequence ID" value="SFK78376.1"/>
    <property type="molecule type" value="Genomic_DNA"/>
</dbReference>
<accession>A0A1I4CDZ0</accession>
<sequence length="519" mass="55634">MNTIGYSKSHSYMLDLLMQQKTQLENKSIQLTSGLKSQTYGGISSDSRMALELRREISNIEVYEDSNAIASIQLDLMGKSLEHMEKMRSESVSAIDENNYTLTTDGQTTSQQATEIMLHETISQLNSEVNGYYLFGGKDATEPPVASLDAIMDGQGGKLGLKELMKRYENAHVGASENGRIESSVTSPLGVPTLTLQQDNVEGFGFEITSVSASSADVAATVTPEDLTDPLNPEGKKGAFAFNDTPAVGDTIEVELELPDGSKSIVKLTATDDPDAGEGTFLIGTGANPTLESAQNAQAAFDKAIGDIAKTELRAVADVQAGEEFFGNHGRTDPAAKVPKADGSGYETAPDLLVDWYTGTENSDDPRSDKVVQIDDNVRVEYGARANESAFSEQLQNLAVFVAADFTAEIPDDAGSEAVAKSYYASLAQKSDDALSFAGDRNSGIQSVASEMSVVNTTVKRTAERQKQASLTYHNTLTSLENVDKTEVGTEIAVLKTDLDASFQATSILLNLTITDFLR</sequence>
<protein>
    <submittedName>
        <fullName evidence="1">Flagellin N-terminal helical region</fullName>
    </submittedName>
</protein>
<comment type="caution">
    <text evidence="1">The sequence shown here is derived from an EMBL/GenBank/DDBJ whole genome shotgun (WGS) entry which is preliminary data.</text>
</comment>
<name>A0A1I4CDZ0_9HYPH</name>
<keyword evidence="1" id="KW-0282">Flagellum</keyword>
<keyword evidence="2" id="KW-1185">Reference proteome</keyword>
<keyword evidence="1" id="KW-0969">Cilium</keyword>
<gene>
    <name evidence="1" type="ORF">SAMN04488518_10956</name>
</gene>
<evidence type="ECO:0000313" key="1">
    <source>
        <dbReference type="EMBL" id="SFK78376.1"/>
    </source>
</evidence>
<keyword evidence="1" id="KW-0966">Cell projection</keyword>
<reference evidence="1 2" key="1">
    <citation type="submission" date="2016-10" db="EMBL/GenBank/DDBJ databases">
        <authorList>
            <person name="Varghese N."/>
            <person name="Submissions S."/>
        </authorList>
    </citation>
    <scope>NUCLEOTIDE SEQUENCE [LARGE SCALE GENOMIC DNA]</scope>
    <source>
        <strain evidence="1 2">DSM 16392</strain>
    </source>
</reference>